<reference evidence="2" key="1">
    <citation type="submission" date="2020-11" db="EMBL/GenBank/DDBJ databases">
        <title>Azospira restricta DSM 18626 genome sequence.</title>
        <authorList>
            <person name="Moe W.M."/>
        </authorList>
    </citation>
    <scope>NUCLEOTIDE SEQUENCE</scope>
    <source>
        <strain evidence="2">DSM 18626</strain>
    </source>
</reference>
<dbReference type="InterPro" id="IPR036280">
    <property type="entry name" value="Multihaem_cyt_sf"/>
</dbReference>
<gene>
    <name evidence="2" type="ORF">IWH25_18260</name>
</gene>
<keyword evidence="1" id="KW-0732">Signal</keyword>
<dbReference type="KEGG" id="ares:IWH25_18260"/>
<dbReference type="Pfam" id="PF09626">
    <property type="entry name" value="DHC"/>
    <property type="match status" value="1"/>
</dbReference>
<feature type="signal peptide" evidence="1">
    <location>
        <begin position="1"/>
        <end position="27"/>
    </location>
</feature>
<proteinExistence type="predicted"/>
<protein>
    <submittedName>
        <fullName evidence="2">Diheme cytochrome c</fullName>
    </submittedName>
</protein>
<dbReference type="RefSeq" id="WP_203387186.1">
    <property type="nucleotide sequence ID" value="NZ_CP064781.1"/>
</dbReference>
<keyword evidence="3" id="KW-1185">Reference proteome</keyword>
<dbReference type="EMBL" id="CP064781">
    <property type="protein sequence ID" value="QRJ63655.1"/>
    <property type="molecule type" value="Genomic_DNA"/>
</dbReference>
<dbReference type="SUPFAM" id="SSF48695">
    <property type="entry name" value="Multiheme cytochromes"/>
    <property type="match status" value="1"/>
</dbReference>
<feature type="chain" id="PRO_5037974491" evidence="1">
    <location>
        <begin position="28"/>
        <end position="164"/>
    </location>
</feature>
<name>A0A974SNR1_9RHOO</name>
<dbReference type="InterPro" id="IPR018588">
    <property type="entry name" value="Dihaem_cytochrome-c"/>
</dbReference>
<dbReference type="AlphaFoldDB" id="A0A974SNR1"/>
<evidence type="ECO:0000313" key="2">
    <source>
        <dbReference type="EMBL" id="QRJ63655.1"/>
    </source>
</evidence>
<dbReference type="Proteomes" id="UP000663444">
    <property type="component" value="Chromosome"/>
</dbReference>
<organism evidence="2 3">
    <name type="scientific">Azospira restricta</name>
    <dbReference type="NCBI Taxonomy" id="404405"/>
    <lineage>
        <taxon>Bacteria</taxon>
        <taxon>Pseudomonadati</taxon>
        <taxon>Pseudomonadota</taxon>
        <taxon>Betaproteobacteria</taxon>
        <taxon>Rhodocyclales</taxon>
        <taxon>Rhodocyclaceae</taxon>
        <taxon>Azospira</taxon>
    </lineage>
</organism>
<evidence type="ECO:0000256" key="1">
    <source>
        <dbReference type="SAM" id="SignalP"/>
    </source>
</evidence>
<sequence length="164" mass="17850">MKIPFRPLALGLAAVAFFALVLGRAQAGGGHYYPPVADPVVKEECGSCHLAFAPSMLPARSWQKMMGELKNHFGDDASVDAATARRIADYLVANAADSAAGARYGGKLQRGVAAGAAPQRISELPKWVREHREVPAWEWKHKEVRTRANCTACHTDAERGYYDD</sequence>
<evidence type="ECO:0000313" key="3">
    <source>
        <dbReference type="Proteomes" id="UP000663444"/>
    </source>
</evidence>
<accession>A0A974SNR1</accession>